<dbReference type="KEGG" id="asem:NNL22_07480"/>
<dbReference type="InterPro" id="IPR000629">
    <property type="entry name" value="RNA-helicase_DEAD-box_CS"/>
</dbReference>
<dbReference type="GO" id="GO:0003724">
    <property type="term" value="F:RNA helicase activity"/>
    <property type="evidence" value="ECO:0007669"/>
    <property type="project" value="UniProtKB-UniRule"/>
</dbReference>
<comment type="subunit">
    <text evidence="7">Component of the RNA degradosome, which is a multiprotein complex involved in RNA processing and mRNA degradation.</text>
</comment>
<dbReference type="PANTHER" id="PTHR47959:SF10">
    <property type="entry name" value="ATP-DEPENDENT RNA HELICASE RHLB"/>
    <property type="match status" value="1"/>
</dbReference>
<proteinExistence type="inferred from homology"/>
<dbReference type="CDD" id="cd00268">
    <property type="entry name" value="DEADc"/>
    <property type="match status" value="1"/>
</dbReference>
<dbReference type="InterPro" id="IPR044742">
    <property type="entry name" value="DEAD/DEAH_RhlB"/>
</dbReference>
<evidence type="ECO:0000256" key="6">
    <source>
        <dbReference type="ARBA" id="ARBA00022884"/>
    </source>
</evidence>
<feature type="region of interest" description="Disordered" evidence="9">
    <location>
        <begin position="24"/>
        <end position="88"/>
    </location>
</feature>
<comment type="catalytic activity">
    <reaction evidence="7">
        <text>ATP + H2O = ADP + phosphate + H(+)</text>
        <dbReference type="Rhea" id="RHEA:13065"/>
        <dbReference type="ChEBI" id="CHEBI:15377"/>
        <dbReference type="ChEBI" id="CHEBI:15378"/>
        <dbReference type="ChEBI" id="CHEBI:30616"/>
        <dbReference type="ChEBI" id="CHEBI:43474"/>
        <dbReference type="ChEBI" id="CHEBI:456216"/>
        <dbReference type="EC" id="3.6.4.13"/>
    </reaction>
</comment>
<comment type="function">
    <text evidence="7">DEAD-box RNA helicase involved in RNA degradation. Has RNA-dependent ATPase activity and unwinds double-stranded RNA.</text>
</comment>
<keyword evidence="14" id="KW-1185">Reference proteome</keyword>
<dbReference type="EC" id="3.6.4.13" evidence="7"/>
<dbReference type="InterPro" id="IPR023554">
    <property type="entry name" value="RNA_helicase_ATP-dep_RhlB"/>
</dbReference>
<gene>
    <name evidence="7 13" type="primary">rhlB</name>
    <name evidence="13" type="ORF">NNL22_07480</name>
</gene>
<dbReference type="Pfam" id="PF00270">
    <property type="entry name" value="DEAD"/>
    <property type="match status" value="1"/>
</dbReference>
<dbReference type="PANTHER" id="PTHR47959">
    <property type="entry name" value="ATP-DEPENDENT RNA HELICASE RHLE-RELATED"/>
    <property type="match status" value="1"/>
</dbReference>
<dbReference type="InterPro" id="IPR011545">
    <property type="entry name" value="DEAD/DEAH_box_helicase_dom"/>
</dbReference>
<keyword evidence="3 7" id="KW-0378">Hydrolase</keyword>
<comment type="subcellular location">
    <subcellularLocation>
        <location evidence="7">Cytoplasm</location>
    </subcellularLocation>
</comment>
<dbReference type="InterPro" id="IPR014014">
    <property type="entry name" value="RNA_helicase_DEAD_Q_motif"/>
</dbReference>
<evidence type="ECO:0000256" key="5">
    <source>
        <dbReference type="ARBA" id="ARBA00022840"/>
    </source>
</evidence>
<organism evidence="13 14">
    <name type="scientific">Alkalimarinus sediminis</name>
    <dbReference type="NCBI Taxonomy" id="1632866"/>
    <lineage>
        <taxon>Bacteria</taxon>
        <taxon>Pseudomonadati</taxon>
        <taxon>Pseudomonadota</taxon>
        <taxon>Gammaproteobacteria</taxon>
        <taxon>Alteromonadales</taxon>
        <taxon>Alteromonadaceae</taxon>
        <taxon>Alkalimarinus</taxon>
    </lineage>
</organism>
<dbReference type="PROSITE" id="PS00039">
    <property type="entry name" value="DEAD_ATP_HELICASE"/>
    <property type="match status" value="1"/>
</dbReference>
<dbReference type="PROSITE" id="PS51194">
    <property type="entry name" value="HELICASE_CTER"/>
    <property type="match status" value="1"/>
</dbReference>
<evidence type="ECO:0000256" key="3">
    <source>
        <dbReference type="ARBA" id="ARBA00022801"/>
    </source>
</evidence>
<dbReference type="GO" id="GO:0016787">
    <property type="term" value="F:hydrolase activity"/>
    <property type="evidence" value="ECO:0007669"/>
    <property type="project" value="UniProtKB-KW"/>
</dbReference>
<evidence type="ECO:0000256" key="1">
    <source>
        <dbReference type="ARBA" id="ARBA00022490"/>
    </source>
</evidence>
<dbReference type="InterPro" id="IPR027417">
    <property type="entry name" value="P-loop_NTPase"/>
</dbReference>
<dbReference type="NCBIfam" id="NF002340">
    <property type="entry name" value="PRK01297.1"/>
    <property type="match status" value="1"/>
</dbReference>
<keyword evidence="6 7" id="KW-0694">RNA-binding</keyword>
<feature type="domain" description="Helicase C-terminal" evidence="11">
    <location>
        <begin position="330"/>
        <end position="491"/>
    </location>
</feature>
<dbReference type="GO" id="GO:0005829">
    <property type="term" value="C:cytosol"/>
    <property type="evidence" value="ECO:0007669"/>
    <property type="project" value="TreeGrafter"/>
</dbReference>
<dbReference type="RefSeq" id="WP_251811836.1">
    <property type="nucleotide sequence ID" value="NZ_CP101527.1"/>
</dbReference>
<dbReference type="SMART" id="SM00487">
    <property type="entry name" value="DEXDc"/>
    <property type="match status" value="1"/>
</dbReference>
<dbReference type="InterPro" id="IPR050079">
    <property type="entry name" value="DEAD_box_RNA_helicase"/>
</dbReference>
<feature type="domain" description="Helicase ATP-binding" evidence="10">
    <location>
        <begin position="138"/>
        <end position="319"/>
    </location>
</feature>
<evidence type="ECO:0000259" key="11">
    <source>
        <dbReference type="PROSITE" id="PS51194"/>
    </source>
</evidence>
<dbReference type="PROSITE" id="PS51195">
    <property type="entry name" value="Q_MOTIF"/>
    <property type="match status" value="1"/>
</dbReference>
<dbReference type="GO" id="GO:0003723">
    <property type="term" value="F:RNA binding"/>
    <property type="evidence" value="ECO:0007669"/>
    <property type="project" value="UniProtKB-UniRule"/>
</dbReference>
<dbReference type="PROSITE" id="PS51192">
    <property type="entry name" value="HELICASE_ATP_BIND_1"/>
    <property type="match status" value="1"/>
</dbReference>
<dbReference type="GO" id="GO:0005524">
    <property type="term" value="F:ATP binding"/>
    <property type="evidence" value="ECO:0007669"/>
    <property type="project" value="UniProtKB-UniRule"/>
</dbReference>
<keyword evidence="4 7" id="KW-0347">Helicase</keyword>
<feature type="short sequence motif" description="Q motif" evidence="8">
    <location>
        <begin position="107"/>
        <end position="135"/>
    </location>
</feature>
<comment type="similarity">
    <text evidence="7">Belongs to the DEAD box helicase family. RhlB subfamily.</text>
</comment>
<feature type="compositionally biased region" description="Polar residues" evidence="9">
    <location>
        <begin position="54"/>
        <end position="75"/>
    </location>
</feature>
<sequence>MLNKLFNLFCRLFQFLGLKPKRKTNEKSAKAGANQNKTHTKQAQKSKLDKKSSQVKPSASTNIKTKASQLESASHSGKAERKHEKPKAKVKKWTVDQFVVEPEEGKSRFHDFELDDRLMHAIADLGFKYCSPIQAASLPYTLQGNDFIGKAQTGTGKTAAFLITTIQNFLLNPIPNEERYASEPRALIIAPTRELVMQIEKDAHLLTAHTDLQVYSVMGGIDYQKQRTHLRDKVVDILVATPGRLIDFLGSKDVFLDQVETLVIDEADRMLDMGFIPDVKRIIRHNKPVGERQTLLFSATFNDDVLNLVNNWTKDAQFIEIEAEQQTTDKVDQTVFMVSTDEKLTVICNYIQQNGVKRAIIFGNRRDETRRLQETIRKLGIKCALLSGEVPQHKRIKTLEGFKNGDIQILVATDVAGRGIHVDDVTHVFNYNLPEDPEDYVHRIGRTGRAGKEGKSISFACEDDAFLLPELEKYIGMKLDCTYPDETLTQK</sequence>
<dbReference type="Proteomes" id="UP001164472">
    <property type="component" value="Chromosome"/>
</dbReference>
<dbReference type="SMART" id="SM00490">
    <property type="entry name" value="HELICc"/>
    <property type="match status" value="1"/>
</dbReference>
<dbReference type="EMBL" id="CP101527">
    <property type="protein sequence ID" value="UZW76421.1"/>
    <property type="molecule type" value="Genomic_DNA"/>
</dbReference>
<keyword evidence="2 7" id="KW-0547">Nucleotide-binding</keyword>
<evidence type="ECO:0000313" key="13">
    <source>
        <dbReference type="EMBL" id="UZW76421.1"/>
    </source>
</evidence>
<dbReference type="InterPro" id="IPR014001">
    <property type="entry name" value="Helicase_ATP-bd"/>
</dbReference>
<name>A0A9E8HTV2_9ALTE</name>
<dbReference type="GO" id="GO:0006401">
    <property type="term" value="P:RNA catabolic process"/>
    <property type="evidence" value="ECO:0007669"/>
    <property type="project" value="UniProtKB-UniRule"/>
</dbReference>
<dbReference type="AlphaFoldDB" id="A0A9E8HTV2"/>
<accession>A0A9E8HTV2</accession>
<feature type="domain" description="DEAD-box RNA helicase Q" evidence="12">
    <location>
        <begin position="107"/>
        <end position="135"/>
    </location>
</feature>
<evidence type="ECO:0000256" key="7">
    <source>
        <dbReference type="HAMAP-Rule" id="MF_00661"/>
    </source>
</evidence>
<keyword evidence="5 7" id="KW-0067">ATP-binding</keyword>
<protein>
    <recommendedName>
        <fullName evidence="7">ATP-dependent RNA helicase RhlB</fullName>
        <ecNumber evidence="7">3.6.4.13</ecNumber>
    </recommendedName>
</protein>
<dbReference type="SUPFAM" id="SSF52540">
    <property type="entry name" value="P-loop containing nucleoside triphosphate hydrolases"/>
    <property type="match status" value="1"/>
</dbReference>
<evidence type="ECO:0000256" key="8">
    <source>
        <dbReference type="PROSITE-ProRule" id="PRU00552"/>
    </source>
</evidence>
<dbReference type="InterPro" id="IPR001650">
    <property type="entry name" value="Helicase_C-like"/>
</dbReference>
<dbReference type="HAMAP" id="MF_00661">
    <property type="entry name" value="DEAD_helicase_RhlB"/>
    <property type="match status" value="1"/>
</dbReference>
<evidence type="ECO:0000313" key="14">
    <source>
        <dbReference type="Proteomes" id="UP001164472"/>
    </source>
</evidence>
<dbReference type="Gene3D" id="3.40.50.300">
    <property type="entry name" value="P-loop containing nucleotide triphosphate hydrolases"/>
    <property type="match status" value="2"/>
</dbReference>
<keyword evidence="1 7" id="KW-0963">Cytoplasm</keyword>
<dbReference type="CDD" id="cd18787">
    <property type="entry name" value="SF2_C_DEAD"/>
    <property type="match status" value="1"/>
</dbReference>
<evidence type="ECO:0000256" key="4">
    <source>
        <dbReference type="ARBA" id="ARBA00022806"/>
    </source>
</evidence>
<evidence type="ECO:0000256" key="2">
    <source>
        <dbReference type="ARBA" id="ARBA00022741"/>
    </source>
</evidence>
<evidence type="ECO:0000259" key="12">
    <source>
        <dbReference type="PROSITE" id="PS51195"/>
    </source>
</evidence>
<evidence type="ECO:0000256" key="9">
    <source>
        <dbReference type="SAM" id="MobiDB-lite"/>
    </source>
</evidence>
<dbReference type="Pfam" id="PF00271">
    <property type="entry name" value="Helicase_C"/>
    <property type="match status" value="1"/>
</dbReference>
<reference evidence="13" key="1">
    <citation type="submission" date="2022-07" db="EMBL/GenBank/DDBJ databases">
        <title>Alkalimarinus sp. nov., isolated from gut of a Alitta virens.</title>
        <authorList>
            <person name="Yang A.I."/>
            <person name="Shin N.-R."/>
        </authorList>
    </citation>
    <scope>NUCLEOTIDE SEQUENCE</scope>
    <source>
        <strain evidence="13">FA028</strain>
    </source>
</reference>
<evidence type="ECO:0000259" key="10">
    <source>
        <dbReference type="PROSITE" id="PS51192"/>
    </source>
</evidence>